<keyword evidence="2" id="KW-1185">Reference proteome</keyword>
<feature type="signal peptide" evidence="1">
    <location>
        <begin position="1"/>
        <end position="20"/>
    </location>
</feature>
<evidence type="ECO:0000313" key="3">
    <source>
        <dbReference type="WBParaSite" id="PTRK_0001577900.1"/>
    </source>
</evidence>
<organism evidence="2 3">
    <name type="scientific">Parastrongyloides trichosuri</name>
    <name type="common">Possum-specific nematode worm</name>
    <dbReference type="NCBI Taxonomy" id="131310"/>
    <lineage>
        <taxon>Eukaryota</taxon>
        <taxon>Metazoa</taxon>
        <taxon>Ecdysozoa</taxon>
        <taxon>Nematoda</taxon>
        <taxon>Chromadorea</taxon>
        <taxon>Rhabditida</taxon>
        <taxon>Tylenchina</taxon>
        <taxon>Panagrolaimomorpha</taxon>
        <taxon>Strongyloidoidea</taxon>
        <taxon>Strongyloididae</taxon>
        <taxon>Parastrongyloides</taxon>
    </lineage>
</organism>
<feature type="chain" id="PRO_5005892526" evidence="1">
    <location>
        <begin position="21"/>
        <end position="161"/>
    </location>
</feature>
<dbReference type="AlphaFoldDB" id="A0A0N5A2D3"/>
<name>A0A0N5A2D3_PARTI</name>
<protein>
    <submittedName>
        <fullName evidence="3">Ephrin RBD domain-containing protein</fullName>
    </submittedName>
</protein>
<dbReference type="Proteomes" id="UP000038045">
    <property type="component" value="Unplaced"/>
</dbReference>
<evidence type="ECO:0000313" key="2">
    <source>
        <dbReference type="Proteomes" id="UP000038045"/>
    </source>
</evidence>
<dbReference type="WBParaSite" id="PTRK_0001577900.1">
    <property type="protein sequence ID" value="PTRK_0001577900.1"/>
    <property type="gene ID" value="PTRK_0001577900"/>
</dbReference>
<keyword evidence="1" id="KW-0732">Signal</keyword>
<accession>A0A0N5A2D3</accession>
<sequence length="161" mass="18425">MLRILLFIVPIICGWPILETDYDGVHCYTGTFTISLNVSFLCRGSPFGPSRFELWKFEGEDGTNVDSQIKLKESEQNKLQYNKTFGISDSRKTLFASLKVFHSCDMYDRQGCNYLYMLKIPDRYIYCNGTYGPYYDFSAELTTQQSSSNGGCLEDMPGIMI</sequence>
<reference evidence="3" key="1">
    <citation type="submission" date="2017-02" db="UniProtKB">
        <authorList>
            <consortium name="WormBaseParasite"/>
        </authorList>
    </citation>
    <scope>IDENTIFICATION</scope>
</reference>
<evidence type="ECO:0000256" key="1">
    <source>
        <dbReference type="SAM" id="SignalP"/>
    </source>
</evidence>
<proteinExistence type="predicted"/>